<accession>A0A3P1CBD0</accession>
<organism evidence="12 13">
    <name type="scientific">Larkinella knui</name>
    <dbReference type="NCBI Taxonomy" id="2025310"/>
    <lineage>
        <taxon>Bacteria</taxon>
        <taxon>Pseudomonadati</taxon>
        <taxon>Bacteroidota</taxon>
        <taxon>Cytophagia</taxon>
        <taxon>Cytophagales</taxon>
        <taxon>Spirosomataceae</taxon>
        <taxon>Larkinella</taxon>
    </lineage>
</organism>
<evidence type="ECO:0000256" key="5">
    <source>
        <dbReference type="ARBA" id="ARBA00022490"/>
    </source>
</evidence>
<feature type="site" description="Plays an important role in substrate specificity" evidence="9">
    <location>
        <position position="228"/>
    </location>
</feature>
<keyword evidence="6 9" id="KW-0554">One-carbon metabolism</keyword>
<comment type="cofactor">
    <cofactor evidence="1 9 10">
        <name>pyridoxal 5'-phosphate</name>
        <dbReference type="ChEBI" id="CHEBI:597326"/>
    </cofactor>
</comment>
<dbReference type="UniPathway" id="UPA00193"/>
<dbReference type="GO" id="GO:0008168">
    <property type="term" value="F:methyltransferase activity"/>
    <property type="evidence" value="ECO:0007669"/>
    <property type="project" value="UniProtKB-KW"/>
</dbReference>
<keyword evidence="12" id="KW-0489">Methyltransferase</keyword>
<name>A0A3P1CBD0_9BACT</name>
<dbReference type="Proteomes" id="UP000274271">
    <property type="component" value="Unassembled WGS sequence"/>
</dbReference>
<dbReference type="Gene3D" id="3.90.1150.10">
    <property type="entry name" value="Aspartate Aminotransferase, domain 1"/>
    <property type="match status" value="1"/>
</dbReference>
<dbReference type="InterPro" id="IPR015424">
    <property type="entry name" value="PyrdxlP-dep_Trfase"/>
</dbReference>
<evidence type="ECO:0000256" key="2">
    <source>
        <dbReference type="ARBA" id="ARBA00004496"/>
    </source>
</evidence>
<feature type="modified residue" description="N6-(pyridoxal phosphate)lysine" evidence="9 10">
    <location>
        <position position="229"/>
    </location>
</feature>
<evidence type="ECO:0000313" key="12">
    <source>
        <dbReference type="EMBL" id="RRB10629.1"/>
    </source>
</evidence>
<protein>
    <recommendedName>
        <fullName evidence="9">Serine hydroxymethyltransferase</fullName>
        <shortName evidence="9">SHMT</shortName>
        <shortName evidence="9">Serine methylase</shortName>
        <ecNumber evidence="9">2.1.2.1</ecNumber>
    </recommendedName>
</protein>
<dbReference type="PROSITE" id="PS00096">
    <property type="entry name" value="SHMT"/>
    <property type="match status" value="1"/>
</dbReference>
<evidence type="ECO:0000256" key="7">
    <source>
        <dbReference type="ARBA" id="ARBA00022679"/>
    </source>
</evidence>
<proteinExistence type="inferred from homology"/>
<dbReference type="NCBIfam" id="NF000586">
    <property type="entry name" value="PRK00011.1"/>
    <property type="match status" value="1"/>
</dbReference>
<keyword evidence="9" id="KW-0028">Amino-acid biosynthesis</keyword>
<evidence type="ECO:0000256" key="1">
    <source>
        <dbReference type="ARBA" id="ARBA00001933"/>
    </source>
</evidence>
<dbReference type="AlphaFoldDB" id="A0A3P1CBD0"/>
<dbReference type="InterPro" id="IPR039429">
    <property type="entry name" value="SHMT-like_dom"/>
</dbReference>
<comment type="subunit">
    <text evidence="4 9">Homodimer.</text>
</comment>
<keyword evidence="8 9" id="KW-0663">Pyridoxal phosphate</keyword>
<comment type="caution">
    <text evidence="9">Lacks conserved residue(s) required for the propagation of feature annotation.</text>
</comment>
<sequence>MSTLVSPIIRDTQVFELIAQEQHRQESGIELIASENFVSKQVMEAAGTVLTNKYAEGLPGKRYYGGCEVVDQIEQLAIDRVKELFGASWANVQPHSGAQANTAVFLACLKPGDTILGFDLSHGGHLTHGSAVNISGKYFRPTFYGVEQETGVINYDTVEETAHRERPKLLICGASAYSRDWDYVRLRAIADSVGALLLADISHPAGLIAKGLLNDPMDHCHIVTTTTHKTLRGPRGGMIMLRNDFENPFGIKTPKGDLRMMSSLLDSGVFPGTQGGPLEHIIAAKAIAFGEALSDEFGDYANQIQRNAQAMAAAFVAKGYKIISGGTDNHLMLIDLRSKGLSGKLAENTLIKADITINKNMVPFDDKSPMVTSGMRVGTAAVTTRGMKESDMEQIVVYIDDVLMNHDNEAKIQVIKEEINSWMKAFPLYN</sequence>
<comment type="pathway">
    <text evidence="9">One-carbon metabolism; tetrahydrofolate interconversion.</text>
</comment>
<comment type="similarity">
    <text evidence="3 9">Belongs to the SHMT family.</text>
</comment>
<comment type="pathway">
    <text evidence="9">Amino-acid biosynthesis; glycine biosynthesis; glycine from L-serine: step 1/1.</text>
</comment>
<dbReference type="InterPro" id="IPR049943">
    <property type="entry name" value="Ser_HO-MeTrfase-like"/>
</dbReference>
<evidence type="ECO:0000256" key="8">
    <source>
        <dbReference type="ARBA" id="ARBA00022898"/>
    </source>
</evidence>
<keyword evidence="7 9" id="KW-0808">Transferase</keyword>
<dbReference type="FunFam" id="3.40.640.10:FF:000001">
    <property type="entry name" value="Serine hydroxymethyltransferase"/>
    <property type="match status" value="1"/>
</dbReference>
<dbReference type="GO" id="GO:0035999">
    <property type="term" value="P:tetrahydrofolate interconversion"/>
    <property type="evidence" value="ECO:0007669"/>
    <property type="project" value="UniProtKB-UniRule"/>
</dbReference>
<feature type="domain" description="Serine hydroxymethyltransferase-like" evidence="11">
    <location>
        <begin position="10"/>
        <end position="399"/>
    </location>
</feature>
<keyword evidence="13" id="KW-1185">Reference proteome</keyword>
<feature type="binding site" evidence="9">
    <location>
        <begin position="124"/>
        <end position="126"/>
    </location>
    <ligand>
        <name>(6S)-5,6,7,8-tetrahydrofolate</name>
        <dbReference type="ChEBI" id="CHEBI:57453"/>
    </ligand>
</feature>
<dbReference type="CDD" id="cd00378">
    <property type="entry name" value="SHMT"/>
    <property type="match status" value="1"/>
</dbReference>
<comment type="function">
    <text evidence="9">Catalyzes the reversible interconversion of serine and glycine with tetrahydrofolate (THF) serving as the one-carbon carrier. This reaction serves as the major source of one-carbon groups required for the biosynthesis of purines, thymidylate, methionine, and other important biomolecules. Also exhibits THF-independent aldolase activity toward beta-hydroxyamino acids, producing glycine and aldehydes, via a retro-aldol mechanism.</text>
</comment>
<evidence type="ECO:0000256" key="4">
    <source>
        <dbReference type="ARBA" id="ARBA00011738"/>
    </source>
</evidence>
<dbReference type="InterPro" id="IPR015422">
    <property type="entry name" value="PyrdxlP-dep_Trfase_small"/>
</dbReference>
<dbReference type="GO" id="GO:0004372">
    <property type="term" value="F:glycine hydroxymethyltransferase activity"/>
    <property type="evidence" value="ECO:0007669"/>
    <property type="project" value="UniProtKB-UniRule"/>
</dbReference>
<dbReference type="InterPro" id="IPR001085">
    <property type="entry name" value="Ser_HO-MeTrfase"/>
</dbReference>
<evidence type="ECO:0000259" key="11">
    <source>
        <dbReference type="Pfam" id="PF00464"/>
    </source>
</evidence>
<dbReference type="Gene3D" id="3.40.640.10">
    <property type="entry name" value="Type I PLP-dependent aspartate aminotransferase-like (Major domain)"/>
    <property type="match status" value="1"/>
</dbReference>
<dbReference type="InterPro" id="IPR015421">
    <property type="entry name" value="PyrdxlP-dep_Trfase_major"/>
</dbReference>
<reference evidence="12 13" key="1">
    <citation type="submission" date="2018-11" db="EMBL/GenBank/DDBJ databases">
        <authorList>
            <person name="Zhou Z."/>
            <person name="Wang G."/>
        </authorList>
    </citation>
    <scope>NUCLEOTIDE SEQUENCE [LARGE SCALE GENOMIC DNA]</scope>
    <source>
        <strain evidence="12 13">KCTC42998</strain>
    </source>
</reference>
<evidence type="ECO:0000256" key="9">
    <source>
        <dbReference type="HAMAP-Rule" id="MF_00051"/>
    </source>
</evidence>
<evidence type="ECO:0000256" key="6">
    <source>
        <dbReference type="ARBA" id="ARBA00022563"/>
    </source>
</evidence>
<comment type="subcellular location">
    <subcellularLocation>
        <location evidence="2 9">Cytoplasm</location>
    </subcellularLocation>
</comment>
<dbReference type="InterPro" id="IPR019798">
    <property type="entry name" value="Ser_HO-MeTrfase_PLP_BS"/>
</dbReference>
<dbReference type="GO" id="GO:0032259">
    <property type="term" value="P:methylation"/>
    <property type="evidence" value="ECO:0007669"/>
    <property type="project" value="UniProtKB-KW"/>
</dbReference>
<dbReference type="PIRSF" id="PIRSF000412">
    <property type="entry name" value="SHMT"/>
    <property type="match status" value="1"/>
</dbReference>
<dbReference type="GO" id="GO:0019264">
    <property type="term" value="P:glycine biosynthetic process from serine"/>
    <property type="evidence" value="ECO:0007669"/>
    <property type="project" value="UniProtKB-UniRule"/>
</dbReference>
<evidence type="ECO:0000313" key="13">
    <source>
        <dbReference type="Proteomes" id="UP000274271"/>
    </source>
</evidence>
<comment type="catalytic activity">
    <reaction evidence="9">
        <text>(6R)-5,10-methylene-5,6,7,8-tetrahydrofolate + glycine + H2O = (6S)-5,6,7,8-tetrahydrofolate + L-serine</text>
        <dbReference type="Rhea" id="RHEA:15481"/>
        <dbReference type="ChEBI" id="CHEBI:15377"/>
        <dbReference type="ChEBI" id="CHEBI:15636"/>
        <dbReference type="ChEBI" id="CHEBI:33384"/>
        <dbReference type="ChEBI" id="CHEBI:57305"/>
        <dbReference type="ChEBI" id="CHEBI:57453"/>
        <dbReference type="EC" id="2.1.2.1"/>
    </reaction>
</comment>
<gene>
    <name evidence="9" type="primary">glyA</name>
    <name evidence="12" type="ORF">EHT87_26045</name>
</gene>
<dbReference type="HAMAP" id="MF_00051">
    <property type="entry name" value="SHMT"/>
    <property type="match status" value="1"/>
</dbReference>
<dbReference type="OrthoDB" id="9803846at2"/>
<feature type="binding site" evidence="9">
    <location>
        <position position="120"/>
    </location>
    <ligand>
        <name>(6S)-5,6,7,8-tetrahydrofolate</name>
        <dbReference type="ChEBI" id="CHEBI:57453"/>
    </ligand>
</feature>
<dbReference type="SUPFAM" id="SSF53383">
    <property type="entry name" value="PLP-dependent transferases"/>
    <property type="match status" value="1"/>
</dbReference>
<dbReference type="RefSeq" id="WP_124909741.1">
    <property type="nucleotide sequence ID" value="NZ_RQJP01000006.1"/>
</dbReference>
<comment type="caution">
    <text evidence="12">The sequence shown here is derived from an EMBL/GenBank/DDBJ whole genome shotgun (WGS) entry which is preliminary data.</text>
</comment>
<dbReference type="PANTHER" id="PTHR11680">
    <property type="entry name" value="SERINE HYDROXYMETHYLTRANSFERASE"/>
    <property type="match status" value="1"/>
</dbReference>
<dbReference type="PANTHER" id="PTHR11680:SF35">
    <property type="entry name" value="SERINE HYDROXYMETHYLTRANSFERASE 1"/>
    <property type="match status" value="1"/>
</dbReference>
<dbReference type="Pfam" id="PF00464">
    <property type="entry name" value="SHMT"/>
    <property type="match status" value="1"/>
</dbReference>
<dbReference type="EMBL" id="RQJP01000006">
    <property type="protein sequence ID" value="RRB10629.1"/>
    <property type="molecule type" value="Genomic_DNA"/>
</dbReference>
<evidence type="ECO:0000256" key="3">
    <source>
        <dbReference type="ARBA" id="ARBA00006376"/>
    </source>
</evidence>
<dbReference type="EC" id="2.1.2.1" evidence="9"/>
<dbReference type="GO" id="GO:0005829">
    <property type="term" value="C:cytosol"/>
    <property type="evidence" value="ECO:0007669"/>
    <property type="project" value="TreeGrafter"/>
</dbReference>
<dbReference type="UniPathway" id="UPA00288">
    <property type="reaction ID" value="UER01023"/>
</dbReference>
<dbReference type="GO" id="GO:0030170">
    <property type="term" value="F:pyridoxal phosphate binding"/>
    <property type="evidence" value="ECO:0007669"/>
    <property type="project" value="UniProtKB-UniRule"/>
</dbReference>
<evidence type="ECO:0000256" key="10">
    <source>
        <dbReference type="PIRSR" id="PIRSR000412-50"/>
    </source>
</evidence>
<keyword evidence="5 9" id="KW-0963">Cytoplasm</keyword>